<evidence type="ECO:0000313" key="2">
    <source>
        <dbReference type="EMBL" id="CZT20817.1"/>
    </source>
</evidence>
<keyword evidence="3" id="KW-1185">Reference proteome</keyword>
<feature type="region of interest" description="Disordered" evidence="1">
    <location>
        <begin position="23"/>
        <end position="64"/>
    </location>
</feature>
<dbReference type="RefSeq" id="XP_023627706.1">
    <property type="nucleotide sequence ID" value="XM_023771938.1"/>
</dbReference>
<name>A0A2D3V7T2_9PEZI</name>
<evidence type="ECO:0000313" key="3">
    <source>
        <dbReference type="Proteomes" id="UP000225277"/>
    </source>
</evidence>
<gene>
    <name evidence="2" type="ORF">RCC_06675</name>
</gene>
<evidence type="ECO:0000256" key="1">
    <source>
        <dbReference type="SAM" id="MobiDB-lite"/>
    </source>
</evidence>
<sequence length="121" mass="12905">MSTPELTRLTEVTTTQIFLHARETDISNISTTHEGPAISATHEGPAISKEPSGTADGSLEISSPSASVVSDGGVALTPAQAIINFQTEILPFQNRLTIAEFRNDRSQRTCQSLPQDATMGH</sequence>
<dbReference type="GeneID" id="35601808"/>
<accession>A0A2D3V7T2</accession>
<dbReference type="EMBL" id="FJUY01000010">
    <property type="protein sequence ID" value="CZT20817.1"/>
    <property type="molecule type" value="Genomic_DNA"/>
</dbReference>
<protein>
    <submittedName>
        <fullName evidence="2">Uncharacterized protein</fullName>
    </submittedName>
</protein>
<reference evidence="2 3" key="1">
    <citation type="submission" date="2016-03" db="EMBL/GenBank/DDBJ databases">
        <authorList>
            <person name="Ploux O."/>
        </authorList>
    </citation>
    <scope>NUCLEOTIDE SEQUENCE [LARGE SCALE GENOMIC DNA]</scope>
    <source>
        <strain evidence="2 3">URUG2</strain>
    </source>
</reference>
<proteinExistence type="predicted"/>
<dbReference type="Proteomes" id="UP000225277">
    <property type="component" value="Unassembled WGS sequence"/>
</dbReference>
<dbReference type="AlphaFoldDB" id="A0A2D3V7T2"/>
<organism evidence="2 3">
    <name type="scientific">Ramularia collo-cygni</name>
    <dbReference type="NCBI Taxonomy" id="112498"/>
    <lineage>
        <taxon>Eukaryota</taxon>
        <taxon>Fungi</taxon>
        <taxon>Dikarya</taxon>
        <taxon>Ascomycota</taxon>
        <taxon>Pezizomycotina</taxon>
        <taxon>Dothideomycetes</taxon>
        <taxon>Dothideomycetidae</taxon>
        <taxon>Mycosphaerellales</taxon>
        <taxon>Mycosphaerellaceae</taxon>
        <taxon>Ramularia</taxon>
    </lineage>
</organism>